<gene>
    <name evidence="2" type="ORF">MXMO3_02531</name>
</gene>
<feature type="domain" description="VOC" evidence="1">
    <location>
        <begin position="6"/>
        <end position="112"/>
    </location>
</feature>
<dbReference type="RefSeq" id="WP_117396098.1">
    <property type="nucleotide sequence ID" value="NZ_CP021330.1"/>
</dbReference>
<dbReference type="KEGG" id="mmyr:MXMO3_02531"/>
<protein>
    <recommendedName>
        <fullName evidence="1">VOC domain-containing protein</fullName>
    </recommendedName>
</protein>
<evidence type="ECO:0000313" key="3">
    <source>
        <dbReference type="Proteomes" id="UP000258927"/>
    </source>
</evidence>
<dbReference type="STRING" id="1122213.GCA_000423365_00168"/>
<dbReference type="EMBL" id="CP021330">
    <property type="protein sequence ID" value="AVX05043.1"/>
    <property type="molecule type" value="Genomic_DNA"/>
</dbReference>
<organism evidence="2 3">
    <name type="scientific">Maritalea myrionectae</name>
    <dbReference type="NCBI Taxonomy" id="454601"/>
    <lineage>
        <taxon>Bacteria</taxon>
        <taxon>Pseudomonadati</taxon>
        <taxon>Pseudomonadota</taxon>
        <taxon>Alphaproteobacteria</taxon>
        <taxon>Hyphomicrobiales</taxon>
        <taxon>Devosiaceae</taxon>
        <taxon>Maritalea</taxon>
    </lineage>
</organism>
<proteinExistence type="predicted"/>
<dbReference type="SUPFAM" id="SSF54593">
    <property type="entry name" value="Glyoxalase/Bleomycin resistance protein/Dihydroxybiphenyl dioxygenase"/>
    <property type="match status" value="1"/>
</dbReference>
<dbReference type="InterPro" id="IPR029068">
    <property type="entry name" value="Glyas_Bleomycin-R_OHBP_Dase"/>
</dbReference>
<name>A0A2R4MGF4_9HYPH</name>
<dbReference type="Pfam" id="PF00903">
    <property type="entry name" value="Glyoxalase"/>
    <property type="match status" value="1"/>
</dbReference>
<accession>A0A2R4MGF4</accession>
<dbReference type="InterPro" id="IPR037523">
    <property type="entry name" value="VOC_core"/>
</dbReference>
<keyword evidence="3" id="KW-1185">Reference proteome</keyword>
<reference evidence="2 3" key="1">
    <citation type="submission" date="2017-05" db="EMBL/GenBank/DDBJ databases">
        <title>Genome Analysis of Maritalea myrionectae HL2708#5.</title>
        <authorList>
            <consortium name="Cotde Inc.-PKNU"/>
            <person name="Jang D."/>
            <person name="Oh H.-M."/>
        </authorList>
    </citation>
    <scope>NUCLEOTIDE SEQUENCE [LARGE SCALE GENOMIC DNA]</scope>
    <source>
        <strain evidence="2 3">HL2708#5</strain>
    </source>
</reference>
<sequence length="120" mass="13521">MGKVSGIGGVFFRSDAGDELTTFYQEMFDINLGAWLHQEAGPSVIAPFKPDTEYFGPKTNQFMINLRVENIDDFIQELRARGVQEIGADDEKYGRFFRFLDPAGNAIELWEPPAGELPED</sequence>
<dbReference type="Gene3D" id="3.10.180.10">
    <property type="entry name" value="2,3-Dihydroxybiphenyl 1,2-Dioxygenase, domain 1"/>
    <property type="match status" value="1"/>
</dbReference>
<dbReference type="AlphaFoldDB" id="A0A2R4MGF4"/>
<evidence type="ECO:0000313" key="2">
    <source>
        <dbReference type="EMBL" id="AVX05043.1"/>
    </source>
</evidence>
<dbReference type="Proteomes" id="UP000258927">
    <property type="component" value="Chromosome"/>
</dbReference>
<evidence type="ECO:0000259" key="1">
    <source>
        <dbReference type="PROSITE" id="PS51819"/>
    </source>
</evidence>
<dbReference type="InterPro" id="IPR004360">
    <property type="entry name" value="Glyas_Fos-R_dOase_dom"/>
</dbReference>
<dbReference type="PROSITE" id="PS51819">
    <property type="entry name" value="VOC"/>
    <property type="match status" value="1"/>
</dbReference>